<name>A0A379E1L8_9BACT</name>
<dbReference type="Proteomes" id="UP000255469">
    <property type="component" value="Unassembled WGS sequence"/>
</dbReference>
<reference evidence="2 3" key="1">
    <citation type="submission" date="2018-06" db="EMBL/GenBank/DDBJ databases">
        <authorList>
            <consortium name="Pathogen Informatics"/>
            <person name="Doyle S."/>
        </authorList>
    </citation>
    <scope>NUCLEOTIDE SEQUENCE [LARGE SCALE GENOMIC DNA]</scope>
    <source>
        <strain evidence="2 3">NCTC13067</strain>
    </source>
</reference>
<dbReference type="RefSeq" id="WP_025067952.1">
    <property type="nucleotide sequence ID" value="NZ_UGTM01000001.1"/>
</dbReference>
<accession>A0A379E1L8</accession>
<evidence type="ECO:0000313" key="2">
    <source>
        <dbReference type="EMBL" id="SUB86596.1"/>
    </source>
</evidence>
<feature type="transmembrane region" description="Helical" evidence="1">
    <location>
        <begin position="71"/>
        <end position="88"/>
    </location>
</feature>
<dbReference type="EMBL" id="UGTM01000001">
    <property type="protein sequence ID" value="SUB86596.1"/>
    <property type="molecule type" value="Genomic_DNA"/>
</dbReference>
<keyword evidence="1" id="KW-0812">Transmembrane</keyword>
<evidence type="ECO:0008006" key="4">
    <source>
        <dbReference type="Google" id="ProtNLM"/>
    </source>
</evidence>
<dbReference type="AlphaFoldDB" id="A0A379E1L8"/>
<evidence type="ECO:0000313" key="3">
    <source>
        <dbReference type="Proteomes" id="UP000255469"/>
    </source>
</evidence>
<organism evidence="2 3">
    <name type="scientific">Prevotella denticola</name>
    <dbReference type="NCBI Taxonomy" id="28129"/>
    <lineage>
        <taxon>Bacteria</taxon>
        <taxon>Pseudomonadati</taxon>
        <taxon>Bacteroidota</taxon>
        <taxon>Bacteroidia</taxon>
        <taxon>Bacteroidales</taxon>
        <taxon>Prevotellaceae</taxon>
        <taxon>Prevotella</taxon>
    </lineage>
</organism>
<protein>
    <recommendedName>
        <fullName evidence="4">TFIIB-type zinc ribbon-containing protein</fullName>
    </recommendedName>
</protein>
<evidence type="ECO:0000256" key="1">
    <source>
        <dbReference type="SAM" id="Phobius"/>
    </source>
</evidence>
<keyword evidence="1" id="KW-1133">Transmembrane helix</keyword>
<sequence length="457" mass="52736">MATKIKPVRCPNCGSGKHIQLDEKRYRCRNCGTEYYLDDDDININVNHHFDYDTRRPKYTAAGSSFENATYRWFLVGFLIVGLFLFLLNTCDNATGSLLSGDKDSVEVHDNYTALVPMLHKGRPCFFYLCERRFGYGYMQKKEKPDGLYYGFRDASTGEVLADKLLISKDDDEKRGSGFNLYAASIAYFHQAGRWYMAVPKRFIYVINPDTLGMTNVSKTIFAGKKAMETGMSWVELIDRSSGEGFKVTNNLAETYYFFPATGRLYTEDAFAFASKLTPAELNGEVRDSVCYRLEKVNASSSTSSGGKYRIWRIQYKFHLGDPQDADFLRTDVRKDNYDEGKRLVGFQPISDWFSAFDAQIVYQDNRYILIAYHPNIDDDATTVFQLRDTRGRIVWTQAPEIRIEVNGTIRGDKRIWLRGTRRYSSKSDEDYCYSLDLRKGTWVCHYLFPTEYKIAE</sequence>
<proteinExistence type="predicted"/>
<gene>
    <name evidence="2" type="ORF">NCTC13067_00236</name>
</gene>
<keyword evidence="1" id="KW-0472">Membrane</keyword>